<sequence length="197" mass="21603">MRSFATLLLGALPLTLAYPGQANSVKCAGENTLIWTPTYGTKDAVFSVCATIKIKGTVQKVSNAILDFPKYKNWNNFVVNAVPPAGVKSPSDLKIGMGISFTSVGIPAGSNNTATDYITWLEPPYFAAWKNTDYEEYIGHSEHVLLFAPLPNGYSQFTHWQTQLGAAAVNLLSTKPDFQREFTQEANDLKAYVESKK</sequence>
<dbReference type="AlphaFoldDB" id="A0A9P4PRM9"/>
<dbReference type="Proteomes" id="UP000799764">
    <property type="component" value="Unassembled WGS sequence"/>
</dbReference>
<dbReference type="OrthoDB" id="509124at2759"/>
<evidence type="ECO:0000313" key="3">
    <source>
        <dbReference type="Proteomes" id="UP000799764"/>
    </source>
</evidence>
<protein>
    <submittedName>
        <fullName evidence="2">Uncharacterized protein</fullName>
    </submittedName>
</protein>
<proteinExistence type="predicted"/>
<name>A0A9P4PRM9_9PLEO</name>
<reference evidence="2" key="1">
    <citation type="journal article" date="2020" name="Stud. Mycol.">
        <title>101 Dothideomycetes genomes: a test case for predicting lifestyles and emergence of pathogens.</title>
        <authorList>
            <person name="Haridas S."/>
            <person name="Albert R."/>
            <person name="Binder M."/>
            <person name="Bloem J."/>
            <person name="Labutti K."/>
            <person name="Salamov A."/>
            <person name="Andreopoulos B."/>
            <person name="Baker S."/>
            <person name="Barry K."/>
            <person name="Bills G."/>
            <person name="Bluhm B."/>
            <person name="Cannon C."/>
            <person name="Castanera R."/>
            <person name="Culley D."/>
            <person name="Daum C."/>
            <person name="Ezra D."/>
            <person name="Gonzalez J."/>
            <person name="Henrissat B."/>
            <person name="Kuo A."/>
            <person name="Liang C."/>
            <person name="Lipzen A."/>
            <person name="Lutzoni F."/>
            <person name="Magnuson J."/>
            <person name="Mondo S."/>
            <person name="Nolan M."/>
            <person name="Ohm R."/>
            <person name="Pangilinan J."/>
            <person name="Park H.-J."/>
            <person name="Ramirez L."/>
            <person name="Alfaro M."/>
            <person name="Sun H."/>
            <person name="Tritt A."/>
            <person name="Yoshinaga Y."/>
            <person name="Zwiers L.-H."/>
            <person name="Turgeon B."/>
            <person name="Goodwin S."/>
            <person name="Spatafora J."/>
            <person name="Crous P."/>
            <person name="Grigoriev I."/>
        </authorList>
    </citation>
    <scope>NUCLEOTIDE SEQUENCE</scope>
    <source>
        <strain evidence="2">CBS 690.94</strain>
    </source>
</reference>
<keyword evidence="3" id="KW-1185">Reference proteome</keyword>
<dbReference type="Gene3D" id="3.30.530.20">
    <property type="match status" value="1"/>
</dbReference>
<dbReference type="EMBL" id="MU001495">
    <property type="protein sequence ID" value="KAF2448093.1"/>
    <property type="molecule type" value="Genomic_DNA"/>
</dbReference>
<keyword evidence="1" id="KW-0732">Signal</keyword>
<organism evidence="2 3">
    <name type="scientific">Karstenula rhodostoma CBS 690.94</name>
    <dbReference type="NCBI Taxonomy" id="1392251"/>
    <lineage>
        <taxon>Eukaryota</taxon>
        <taxon>Fungi</taxon>
        <taxon>Dikarya</taxon>
        <taxon>Ascomycota</taxon>
        <taxon>Pezizomycotina</taxon>
        <taxon>Dothideomycetes</taxon>
        <taxon>Pleosporomycetidae</taxon>
        <taxon>Pleosporales</taxon>
        <taxon>Massarineae</taxon>
        <taxon>Didymosphaeriaceae</taxon>
        <taxon>Karstenula</taxon>
    </lineage>
</organism>
<evidence type="ECO:0000256" key="1">
    <source>
        <dbReference type="SAM" id="SignalP"/>
    </source>
</evidence>
<dbReference type="InterPro" id="IPR023393">
    <property type="entry name" value="START-like_dom_sf"/>
</dbReference>
<gene>
    <name evidence="2" type="ORF">P171DRAFT_428220</name>
</gene>
<evidence type="ECO:0000313" key="2">
    <source>
        <dbReference type="EMBL" id="KAF2448093.1"/>
    </source>
</evidence>
<dbReference type="SUPFAM" id="SSF55961">
    <property type="entry name" value="Bet v1-like"/>
    <property type="match status" value="1"/>
</dbReference>
<feature type="signal peptide" evidence="1">
    <location>
        <begin position="1"/>
        <end position="17"/>
    </location>
</feature>
<accession>A0A9P4PRM9</accession>
<feature type="chain" id="PRO_5040482947" evidence="1">
    <location>
        <begin position="18"/>
        <end position="197"/>
    </location>
</feature>
<comment type="caution">
    <text evidence="2">The sequence shown here is derived from an EMBL/GenBank/DDBJ whole genome shotgun (WGS) entry which is preliminary data.</text>
</comment>